<keyword evidence="3" id="KW-0378">Hydrolase</keyword>
<dbReference type="PANTHER" id="PTHR10000:SF8">
    <property type="entry name" value="HAD SUPERFAMILY HYDROLASE-LIKE, TYPE 3"/>
    <property type="match status" value="1"/>
</dbReference>
<dbReference type="OrthoDB" id="27226at2759"/>
<dbReference type="GO" id="GO:0000287">
    <property type="term" value="F:magnesium ion binding"/>
    <property type="evidence" value="ECO:0007669"/>
    <property type="project" value="TreeGrafter"/>
</dbReference>
<dbReference type="EC" id="3.1.3.23" evidence="3"/>
<reference evidence="3" key="3">
    <citation type="submission" date="2013-10" db="EMBL/GenBank/DDBJ databases">
        <authorList>
            <person name="Aslett M."/>
        </authorList>
    </citation>
    <scope>NUCLEOTIDE SEQUENCE [LARGE SCALE GENOMIC DNA]</scope>
    <source>
        <strain evidence="3">Houghton</strain>
    </source>
</reference>
<accession>H9B9A0</accession>
<dbReference type="Gene3D" id="3.30.1240.10">
    <property type="match status" value="1"/>
</dbReference>
<dbReference type="NCBIfam" id="TIGR01484">
    <property type="entry name" value="HAD-SF-IIB"/>
    <property type="match status" value="1"/>
</dbReference>
<feature type="chain" id="PRO_5010835013" evidence="1">
    <location>
        <begin position="23"/>
        <end position="298"/>
    </location>
</feature>
<dbReference type="InterPro" id="IPR036412">
    <property type="entry name" value="HAD-like_sf"/>
</dbReference>
<evidence type="ECO:0000313" key="4">
    <source>
        <dbReference type="Proteomes" id="UP000030747"/>
    </source>
</evidence>
<sequence>MLLSRAYFSFVALFTIFALALAYEVERAHLPQPSRPIRLIAVDIDGTLTKNEEFVEKNIEGFKLAKKLGIEVVFVTGRDPESAKAVVGRHVMEEVGYAGYPGVYVNGAYVVDRDGLVLVDGPLSKDLQERLLQSFDRHGLNTVVFGETPKGGKGHLREKSDSDSDQYTLAVFEEPSKIDDVLPHLVGEFREEIEFTRWAPYAVSVHRMEFSKGSGLTALLQQMHIPAEEVLALGNGVNDLPLFEVAATSVCVRDGELEAVQAADYITVNSDEGALLAIVREIEKNGYYPGAFERLQRS</sequence>
<proteinExistence type="evidence at transcript level"/>
<feature type="signal peptide" evidence="1">
    <location>
        <begin position="1"/>
        <end position="22"/>
    </location>
</feature>
<dbReference type="InterPro" id="IPR006379">
    <property type="entry name" value="HAD-SF_hydro_IIB"/>
</dbReference>
<evidence type="ECO:0000256" key="1">
    <source>
        <dbReference type="SAM" id="SignalP"/>
    </source>
</evidence>
<dbReference type="RefSeq" id="XP_013232086.1">
    <property type="nucleotide sequence ID" value="XM_013376632.1"/>
</dbReference>
<dbReference type="PANTHER" id="PTHR10000">
    <property type="entry name" value="PHOSPHOSERINE PHOSPHATASE"/>
    <property type="match status" value="1"/>
</dbReference>
<dbReference type="EMBL" id="HG675595">
    <property type="protein sequence ID" value="CDJ41336.1"/>
    <property type="molecule type" value="Genomic_DNA"/>
</dbReference>
<gene>
    <name evidence="3" type="ORF">ETH_00014830</name>
</gene>
<dbReference type="SUPFAM" id="SSF56784">
    <property type="entry name" value="HAD-like"/>
    <property type="match status" value="1"/>
</dbReference>
<dbReference type="Pfam" id="PF08282">
    <property type="entry name" value="Hydrolase_3"/>
    <property type="match status" value="2"/>
</dbReference>
<dbReference type="OMA" id="GHENAES"/>
<dbReference type="VEuPathDB" id="ToxoDB:ETH_00014830"/>
<keyword evidence="4" id="KW-1185">Reference proteome</keyword>
<dbReference type="Proteomes" id="UP000030747">
    <property type="component" value="Unassembled WGS sequence"/>
</dbReference>
<protein>
    <submittedName>
        <fullName evidence="3">Haloacid dehalogenase-like hydrolase family member protein, related</fullName>
        <ecNumber evidence="3">3.1.3.23</ecNumber>
    </submittedName>
</protein>
<evidence type="ECO:0000313" key="2">
    <source>
        <dbReference type="EMBL" id="AET50560.1"/>
    </source>
</evidence>
<reference evidence="2" key="1">
    <citation type="journal article" date="2012" name="BMC Genomics">
        <title>Characterisation of full-length cDNA sequences provides insights into the Eimeria tenella transcriptome.</title>
        <authorList>
            <person name="Amiruddin N."/>
            <person name="Lee X.W."/>
            <person name="Blake D.P."/>
            <person name="Suzuki Y."/>
            <person name="Tay Y.L."/>
            <person name="Lim L.S."/>
            <person name="Tomley F.M."/>
            <person name="Watanabe J."/>
            <person name="Sugimoto C."/>
            <person name="Wan K.L."/>
        </authorList>
    </citation>
    <scope>NUCLEOTIDE SEQUENCE</scope>
    <source>
        <strain evidence="2">Houghton</strain>
    </source>
</reference>
<evidence type="ECO:0000313" key="3">
    <source>
        <dbReference type="EMBL" id="CDJ41336.1"/>
    </source>
</evidence>
<keyword evidence="1" id="KW-0732">Signal</keyword>
<dbReference type="Gene3D" id="3.40.50.1000">
    <property type="entry name" value="HAD superfamily/HAD-like"/>
    <property type="match status" value="2"/>
</dbReference>
<organism evidence="2">
    <name type="scientific">Eimeria tenella</name>
    <name type="common">Coccidian parasite</name>
    <dbReference type="NCBI Taxonomy" id="5802"/>
    <lineage>
        <taxon>Eukaryota</taxon>
        <taxon>Sar</taxon>
        <taxon>Alveolata</taxon>
        <taxon>Apicomplexa</taxon>
        <taxon>Conoidasida</taxon>
        <taxon>Coccidia</taxon>
        <taxon>Eucoccidiorida</taxon>
        <taxon>Eimeriorina</taxon>
        <taxon>Eimeriidae</taxon>
        <taxon>Eimeria</taxon>
    </lineage>
</organism>
<dbReference type="InterPro" id="IPR023214">
    <property type="entry name" value="HAD_sf"/>
</dbReference>
<reference evidence="3" key="2">
    <citation type="submission" date="2013-10" db="EMBL/GenBank/DDBJ databases">
        <title>Genomic analysis of the causative agents of coccidiosis in chickens.</title>
        <authorList>
            <person name="Reid A.J."/>
            <person name="Blake D."/>
            <person name="Billington K."/>
            <person name="Browne H."/>
            <person name="Dunn M."/>
            <person name="Hung S."/>
            <person name="Kawahara F."/>
            <person name="Miranda-Saavedra D."/>
            <person name="Mourier T."/>
            <person name="Nagra H."/>
            <person name="Otto T.D."/>
            <person name="Rawlings N."/>
            <person name="Sanchez A."/>
            <person name="Sanders M."/>
            <person name="Subramaniam C."/>
            <person name="Tay Y."/>
            <person name="Dear P."/>
            <person name="Doerig C."/>
            <person name="Gruber A."/>
            <person name="Parkinson J."/>
            <person name="Shirley M."/>
            <person name="Wan K.L."/>
            <person name="Berriman M."/>
            <person name="Tomley F."/>
            <person name="Pain A."/>
        </authorList>
    </citation>
    <scope>NUCLEOTIDE SEQUENCE [LARGE SCALE GENOMIC DNA]</scope>
    <source>
        <strain evidence="3">Houghton</strain>
    </source>
</reference>
<dbReference type="VEuPathDB" id="ToxoDB:ETH2_0714500"/>
<dbReference type="AlphaFoldDB" id="H9B9A0"/>
<name>H9B9A0_EIMTE</name>
<dbReference type="GeneID" id="25252120"/>
<dbReference type="GO" id="GO:0005829">
    <property type="term" value="C:cytosol"/>
    <property type="evidence" value="ECO:0007669"/>
    <property type="project" value="TreeGrafter"/>
</dbReference>
<dbReference type="GO" id="GO:0050308">
    <property type="term" value="F:sugar-phosphatase activity"/>
    <property type="evidence" value="ECO:0007669"/>
    <property type="project" value="UniProtKB-EC"/>
</dbReference>
<dbReference type="EMBL" id="JN987337">
    <property type="protein sequence ID" value="AET50560.1"/>
    <property type="molecule type" value="mRNA"/>
</dbReference>